<reference evidence="1" key="1">
    <citation type="journal article" date="2022" name="bioRxiv">
        <title>Sequencing and chromosome-scale assembly of the giantPleurodeles waltlgenome.</title>
        <authorList>
            <person name="Brown T."/>
            <person name="Elewa A."/>
            <person name="Iarovenko S."/>
            <person name="Subramanian E."/>
            <person name="Araus A.J."/>
            <person name="Petzold A."/>
            <person name="Susuki M."/>
            <person name="Suzuki K.-i.T."/>
            <person name="Hayashi T."/>
            <person name="Toyoda A."/>
            <person name="Oliveira C."/>
            <person name="Osipova E."/>
            <person name="Leigh N.D."/>
            <person name="Simon A."/>
            <person name="Yun M.H."/>
        </authorList>
    </citation>
    <scope>NUCLEOTIDE SEQUENCE</scope>
    <source>
        <strain evidence="1">20211129_DDA</strain>
        <tissue evidence="1">Liver</tissue>
    </source>
</reference>
<comment type="caution">
    <text evidence="1">The sequence shown here is derived from an EMBL/GenBank/DDBJ whole genome shotgun (WGS) entry which is preliminary data.</text>
</comment>
<dbReference type="Proteomes" id="UP001066276">
    <property type="component" value="Chromosome 9"/>
</dbReference>
<sequence>MVRLHIHSFWYGRLALSKARLEDGGILFPGSLGFVGCDHGQAPCQTEACLPVSYICFFFRQFSCSQAQENAEGLSEGDIKRIVLETLAAFKGQPPLTAQPNHGAEGLSLSELSDSSEEALVPSDFKRKYIAKDMLGDLLSYNRGNMGFLPLDEPGPSDKSVLQQFQKPSFAGLSLHQFVKDVIRPEWKGLGKIMLPKFIVKLYPLEDMESEFPDNVHVDSVVARLVGHPSMAEENILRDPADKKVDSALQKVFSGSYVALIAGIYGAYNAQSLITNFKAQFSAIQKGDDCYIIGRPEIASKIPF</sequence>
<protein>
    <submittedName>
        <fullName evidence="1">Uncharacterized protein</fullName>
    </submittedName>
</protein>
<dbReference type="Gene3D" id="1.10.287.3160">
    <property type="match status" value="1"/>
</dbReference>
<proteinExistence type="predicted"/>
<name>A0AAV7MP86_PLEWA</name>
<dbReference type="AlphaFoldDB" id="A0AAV7MP86"/>
<evidence type="ECO:0000313" key="1">
    <source>
        <dbReference type="EMBL" id="KAJ1105571.1"/>
    </source>
</evidence>
<organism evidence="1 2">
    <name type="scientific">Pleurodeles waltl</name>
    <name type="common">Iberian ribbed newt</name>
    <dbReference type="NCBI Taxonomy" id="8319"/>
    <lineage>
        <taxon>Eukaryota</taxon>
        <taxon>Metazoa</taxon>
        <taxon>Chordata</taxon>
        <taxon>Craniata</taxon>
        <taxon>Vertebrata</taxon>
        <taxon>Euteleostomi</taxon>
        <taxon>Amphibia</taxon>
        <taxon>Batrachia</taxon>
        <taxon>Caudata</taxon>
        <taxon>Salamandroidea</taxon>
        <taxon>Salamandridae</taxon>
        <taxon>Pleurodelinae</taxon>
        <taxon>Pleurodeles</taxon>
    </lineage>
</organism>
<evidence type="ECO:0000313" key="2">
    <source>
        <dbReference type="Proteomes" id="UP001066276"/>
    </source>
</evidence>
<gene>
    <name evidence="1" type="ORF">NDU88_002976</name>
</gene>
<accession>A0AAV7MP86</accession>
<dbReference type="EMBL" id="JANPWB010000013">
    <property type="protein sequence ID" value="KAJ1105571.1"/>
    <property type="molecule type" value="Genomic_DNA"/>
</dbReference>
<keyword evidence="2" id="KW-1185">Reference proteome</keyword>